<dbReference type="PROSITE" id="PS51257">
    <property type="entry name" value="PROKAR_LIPOPROTEIN"/>
    <property type="match status" value="1"/>
</dbReference>
<keyword evidence="4" id="KW-1185">Reference proteome</keyword>
<name>A0ABV5KB93_9ACTN</name>
<dbReference type="EMBL" id="JBHMDG010000012">
    <property type="protein sequence ID" value="MFB9313363.1"/>
    <property type="molecule type" value="Genomic_DNA"/>
</dbReference>
<organism evidence="3 4">
    <name type="scientific">Nocardioides plantarum</name>
    <dbReference type="NCBI Taxonomy" id="29299"/>
    <lineage>
        <taxon>Bacteria</taxon>
        <taxon>Bacillati</taxon>
        <taxon>Actinomycetota</taxon>
        <taxon>Actinomycetes</taxon>
        <taxon>Propionibacteriales</taxon>
        <taxon>Nocardioidaceae</taxon>
        <taxon>Nocardioides</taxon>
    </lineage>
</organism>
<evidence type="ECO:0000313" key="4">
    <source>
        <dbReference type="Proteomes" id="UP001589750"/>
    </source>
</evidence>
<dbReference type="Proteomes" id="UP001589750">
    <property type="component" value="Unassembled WGS sequence"/>
</dbReference>
<accession>A0ABV5KB93</accession>
<feature type="region of interest" description="Disordered" evidence="1">
    <location>
        <begin position="22"/>
        <end position="75"/>
    </location>
</feature>
<dbReference type="RefSeq" id="WP_140007993.1">
    <property type="nucleotide sequence ID" value="NZ_JBHMDG010000012.1"/>
</dbReference>
<evidence type="ECO:0000313" key="3">
    <source>
        <dbReference type="EMBL" id="MFB9313363.1"/>
    </source>
</evidence>
<evidence type="ECO:0008006" key="5">
    <source>
        <dbReference type="Google" id="ProtNLM"/>
    </source>
</evidence>
<gene>
    <name evidence="3" type="ORF">ACFFRI_09935</name>
</gene>
<feature type="compositionally biased region" description="Pro residues" evidence="1">
    <location>
        <begin position="63"/>
        <end position="72"/>
    </location>
</feature>
<evidence type="ECO:0000256" key="1">
    <source>
        <dbReference type="SAM" id="MobiDB-lite"/>
    </source>
</evidence>
<comment type="caution">
    <text evidence="3">The sequence shown here is derived from an EMBL/GenBank/DDBJ whole genome shotgun (WGS) entry which is preliminary data.</text>
</comment>
<feature type="compositionally biased region" description="Low complexity" evidence="1">
    <location>
        <begin position="22"/>
        <end position="50"/>
    </location>
</feature>
<feature type="signal peptide" evidence="2">
    <location>
        <begin position="1"/>
        <end position="18"/>
    </location>
</feature>
<feature type="chain" id="PRO_5045140170" description="Lipoprotein" evidence="2">
    <location>
        <begin position="19"/>
        <end position="188"/>
    </location>
</feature>
<sequence>MRRLLGALLLTVLTVMLAGCGEDAPPTASDPAPTTSSTSPSAPTTSDLPTMPDPDPDPDDPSEPPTKSPPLIPGGAPFELLEIVSGAAGRGGVSDQAVEITSTAQVDAFVAPFSDALADDVRSAVAAHPVAAGRTRYAAVVGLGCDVPPGVDVSRSGEGYAITGLKVADPKQECVVAVTSVALVAIDD</sequence>
<protein>
    <recommendedName>
        <fullName evidence="5">Lipoprotein</fullName>
    </recommendedName>
</protein>
<evidence type="ECO:0000256" key="2">
    <source>
        <dbReference type="SAM" id="SignalP"/>
    </source>
</evidence>
<keyword evidence="2" id="KW-0732">Signal</keyword>
<reference evidence="3 4" key="1">
    <citation type="submission" date="2024-09" db="EMBL/GenBank/DDBJ databases">
        <authorList>
            <person name="Sun Q."/>
            <person name="Mori K."/>
        </authorList>
    </citation>
    <scope>NUCLEOTIDE SEQUENCE [LARGE SCALE GENOMIC DNA]</scope>
    <source>
        <strain evidence="3 4">JCM 9626</strain>
    </source>
</reference>
<proteinExistence type="predicted"/>